<gene>
    <name evidence="2" type="ORF">LCGC14_1421120</name>
</gene>
<evidence type="ECO:0000313" key="2">
    <source>
        <dbReference type="EMBL" id="KKM72374.1"/>
    </source>
</evidence>
<feature type="transmembrane region" description="Helical" evidence="1">
    <location>
        <begin position="55"/>
        <end position="77"/>
    </location>
</feature>
<name>A0A0F9JR55_9ZZZZ</name>
<dbReference type="EMBL" id="LAZR01009483">
    <property type="protein sequence ID" value="KKM72374.1"/>
    <property type="molecule type" value="Genomic_DNA"/>
</dbReference>
<sequence length="88" mass="9941">MKFDKEFVGKLKDFGTGLGILLLGVLIVSVSWMIISTLISVIASILFFLVNLILWLIPTLGIIIILAIVGGFCYGYWTDWQFLEDLDW</sequence>
<keyword evidence="1" id="KW-0472">Membrane</keyword>
<keyword evidence="1" id="KW-1133">Transmembrane helix</keyword>
<comment type="caution">
    <text evidence="2">The sequence shown here is derived from an EMBL/GenBank/DDBJ whole genome shotgun (WGS) entry which is preliminary data.</text>
</comment>
<protein>
    <submittedName>
        <fullName evidence="2">Uncharacterized protein</fullName>
    </submittedName>
</protein>
<feature type="transmembrane region" description="Helical" evidence="1">
    <location>
        <begin position="20"/>
        <end position="48"/>
    </location>
</feature>
<organism evidence="2">
    <name type="scientific">marine sediment metagenome</name>
    <dbReference type="NCBI Taxonomy" id="412755"/>
    <lineage>
        <taxon>unclassified sequences</taxon>
        <taxon>metagenomes</taxon>
        <taxon>ecological metagenomes</taxon>
    </lineage>
</organism>
<dbReference type="AlphaFoldDB" id="A0A0F9JR55"/>
<accession>A0A0F9JR55</accession>
<proteinExistence type="predicted"/>
<keyword evidence="1" id="KW-0812">Transmembrane</keyword>
<reference evidence="2" key="1">
    <citation type="journal article" date="2015" name="Nature">
        <title>Complex archaea that bridge the gap between prokaryotes and eukaryotes.</title>
        <authorList>
            <person name="Spang A."/>
            <person name="Saw J.H."/>
            <person name="Jorgensen S.L."/>
            <person name="Zaremba-Niedzwiedzka K."/>
            <person name="Martijn J."/>
            <person name="Lind A.E."/>
            <person name="van Eijk R."/>
            <person name="Schleper C."/>
            <person name="Guy L."/>
            <person name="Ettema T.J."/>
        </authorList>
    </citation>
    <scope>NUCLEOTIDE SEQUENCE</scope>
</reference>
<evidence type="ECO:0000256" key="1">
    <source>
        <dbReference type="SAM" id="Phobius"/>
    </source>
</evidence>